<reference evidence="2" key="1">
    <citation type="journal article" date="2022" name="bioRxiv">
        <title>Sequencing and chromosome-scale assembly of the giantPleurodeles waltlgenome.</title>
        <authorList>
            <person name="Brown T."/>
            <person name="Elewa A."/>
            <person name="Iarovenko S."/>
            <person name="Subramanian E."/>
            <person name="Araus A.J."/>
            <person name="Petzold A."/>
            <person name="Susuki M."/>
            <person name="Suzuki K.-i.T."/>
            <person name="Hayashi T."/>
            <person name="Toyoda A."/>
            <person name="Oliveira C."/>
            <person name="Osipova E."/>
            <person name="Leigh N.D."/>
            <person name="Simon A."/>
            <person name="Yun M.H."/>
        </authorList>
    </citation>
    <scope>NUCLEOTIDE SEQUENCE</scope>
    <source>
        <strain evidence="2">20211129_DDA</strain>
        <tissue evidence="2">Liver</tissue>
    </source>
</reference>
<sequence>MVPGGVEALCLKQEPRLAKQSKPKQIESAQSMRVQCWLNPLPQWVRRGATLHGDVSLHSGKPGSEERLIRQGCKMAAHPGPRAGQPWQHPGDEILWPGLSAPPQALRHGAQRWASADFRPGSLRPLLMLAKPFRGLRVSVPGTFPLGGPEDEAQDAGFHPGAPEPELAGEASPQPSELLAPSGCGTLEEGSAHPRSWRGLVRAHELVHAGEASLDPLGPCPRRLATGWAGGQRPG</sequence>
<dbReference type="AlphaFoldDB" id="A0AAV7PTW1"/>
<name>A0AAV7PTW1_PLEWA</name>
<proteinExistence type="predicted"/>
<comment type="caution">
    <text evidence="2">The sequence shown here is derived from an EMBL/GenBank/DDBJ whole genome shotgun (WGS) entry which is preliminary data.</text>
</comment>
<dbReference type="EMBL" id="JANPWB010000011">
    <property type="protein sequence ID" value="KAJ1130420.1"/>
    <property type="molecule type" value="Genomic_DNA"/>
</dbReference>
<keyword evidence="3" id="KW-1185">Reference proteome</keyword>
<feature type="region of interest" description="Disordered" evidence="1">
    <location>
        <begin position="144"/>
        <end position="192"/>
    </location>
</feature>
<evidence type="ECO:0000313" key="3">
    <source>
        <dbReference type="Proteomes" id="UP001066276"/>
    </source>
</evidence>
<organism evidence="2 3">
    <name type="scientific">Pleurodeles waltl</name>
    <name type="common">Iberian ribbed newt</name>
    <dbReference type="NCBI Taxonomy" id="8319"/>
    <lineage>
        <taxon>Eukaryota</taxon>
        <taxon>Metazoa</taxon>
        <taxon>Chordata</taxon>
        <taxon>Craniata</taxon>
        <taxon>Vertebrata</taxon>
        <taxon>Euteleostomi</taxon>
        <taxon>Amphibia</taxon>
        <taxon>Batrachia</taxon>
        <taxon>Caudata</taxon>
        <taxon>Salamandroidea</taxon>
        <taxon>Salamandridae</taxon>
        <taxon>Pleurodelinae</taxon>
        <taxon>Pleurodeles</taxon>
    </lineage>
</organism>
<feature type="region of interest" description="Disordered" evidence="1">
    <location>
        <begin position="215"/>
        <end position="235"/>
    </location>
</feature>
<protein>
    <submittedName>
        <fullName evidence="2">Uncharacterized protein</fullName>
    </submittedName>
</protein>
<evidence type="ECO:0000256" key="1">
    <source>
        <dbReference type="SAM" id="MobiDB-lite"/>
    </source>
</evidence>
<accession>A0AAV7PTW1</accession>
<dbReference type="Proteomes" id="UP001066276">
    <property type="component" value="Chromosome 7"/>
</dbReference>
<evidence type="ECO:0000313" key="2">
    <source>
        <dbReference type="EMBL" id="KAJ1130420.1"/>
    </source>
</evidence>
<gene>
    <name evidence="2" type="ORF">NDU88_008773</name>
</gene>